<dbReference type="InterPro" id="IPR036890">
    <property type="entry name" value="HATPase_C_sf"/>
</dbReference>
<dbReference type="InterPro" id="IPR053235">
    <property type="entry name" value="Ser_Thr_kinase"/>
</dbReference>
<evidence type="ECO:0000259" key="1">
    <source>
        <dbReference type="PROSITE" id="PS50011"/>
    </source>
</evidence>
<proteinExistence type="predicted"/>
<reference evidence="2 3" key="1">
    <citation type="submission" date="2015-06" db="EMBL/GenBank/DDBJ databases">
        <title>Draft genome assembly of filamentous brackish cyanobacterium Limnoraphis robusta strain CS-951.</title>
        <authorList>
            <person name="Willis A."/>
            <person name="Parks M."/>
            <person name="Burford M.A."/>
        </authorList>
    </citation>
    <scope>NUCLEOTIDE SEQUENCE [LARGE SCALE GENOMIC DNA]</scope>
    <source>
        <strain evidence="2 3">CS-951</strain>
    </source>
</reference>
<dbReference type="PANTHER" id="PTHR24361:SF678">
    <property type="entry name" value="SPORULATION-SPECIFIC PROTEIN 1"/>
    <property type="match status" value="1"/>
</dbReference>
<name>A0A0F5YE32_9CYAN</name>
<dbReference type="Pfam" id="PF00069">
    <property type="entry name" value="Pkinase"/>
    <property type="match status" value="1"/>
</dbReference>
<dbReference type="SUPFAM" id="SSF56112">
    <property type="entry name" value="Protein kinase-like (PK-like)"/>
    <property type="match status" value="1"/>
</dbReference>
<accession>A0A0F5YE32</accession>
<dbReference type="InterPro" id="IPR008271">
    <property type="entry name" value="Ser/Thr_kinase_AS"/>
</dbReference>
<dbReference type="AlphaFoldDB" id="A0A0F5YE32"/>
<dbReference type="InterPro" id="IPR000719">
    <property type="entry name" value="Prot_kinase_dom"/>
</dbReference>
<dbReference type="SMART" id="SM00220">
    <property type="entry name" value="S_TKc"/>
    <property type="match status" value="1"/>
</dbReference>
<dbReference type="Gene3D" id="3.30.565.10">
    <property type="entry name" value="Histidine kinase-like ATPase, C-terminal domain"/>
    <property type="match status" value="1"/>
</dbReference>
<dbReference type="GO" id="GO:0005524">
    <property type="term" value="F:ATP binding"/>
    <property type="evidence" value="ECO:0007669"/>
    <property type="project" value="InterPro"/>
</dbReference>
<evidence type="ECO:0000313" key="2">
    <source>
        <dbReference type="EMBL" id="KKD37028.1"/>
    </source>
</evidence>
<dbReference type="Gene3D" id="1.10.510.10">
    <property type="entry name" value="Transferase(Phosphotransferase) domain 1"/>
    <property type="match status" value="2"/>
</dbReference>
<dbReference type="SUPFAM" id="SSF55874">
    <property type="entry name" value="ATPase domain of HSP90 chaperone/DNA topoisomerase II/histidine kinase"/>
    <property type="match status" value="1"/>
</dbReference>
<organism evidence="2 3">
    <name type="scientific">Limnoraphis robusta CS-951</name>
    <dbReference type="NCBI Taxonomy" id="1637645"/>
    <lineage>
        <taxon>Bacteria</taxon>
        <taxon>Bacillati</taxon>
        <taxon>Cyanobacteriota</taxon>
        <taxon>Cyanophyceae</taxon>
        <taxon>Oscillatoriophycideae</taxon>
        <taxon>Oscillatoriales</taxon>
        <taxon>Sirenicapillariaceae</taxon>
        <taxon>Limnoraphis</taxon>
    </lineage>
</organism>
<dbReference type="PANTHER" id="PTHR24361">
    <property type="entry name" value="MITOGEN-ACTIVATED KINASE KINASE KINASE"/>
    <property type="match status" value="1"/>
</dbReference>
<dbReference type="PROSITE" id="PS50011">
    <property type="entry name" value="PROTEIN_KINASE_DOM"/>
    <property type="match status" value="1"/>
</dbReference>
<dbReference type="InterPro" id="IPR011009">
    <property type="entry name" value="Kinase-like_dom_sf"/>
</dbReference>
<dbReference type="Proteomes" id="UP000033607">
    <property type="component" value="Unassembled WGS sequence"/>
</dbReference>
<feature type="domain" description="Protein kinase" evidence="1">
    <location>
        <begin position="11"/>
        <end position="258"/>
    </location>
</feature>
<protein>
    <recommendedName>
        <fullName evidence="1">Protein kinase domain-containing protein</fullName>
    </recommendedName>
</protein>
<dbReference type="GO" id="GO:0004672">
    <property type="term" value="F:protein kinase activity"/>
    <property type="evidence" value="ECO:0007669"/>
    <property type="project" value="InterPro"/>
</dbReference>
<evidence type="ECO:0000313" key="3">
    <source>
        <dbReference type="Proteomes" id="UP000033607"/>
    </source>
</evidence>
<comment type="caution">
    <text evidence="2">The sequence shown here is derived from an EMBL/GenBank/DDBJ whole genome shotgun (WGS) entry which is preliminary data.</text>
</comment>
<sequence length="258" mass="29199">MNTVNIDLPGYRIINQLYAGSGTLVYRGIRETDQYPVVLKLLPEEYPSFAELVRFRNQYVIAQNLALPTVVKPLALERYRQSYTLIMEDVGGISLADYLKPTTANPDHHLTPLSIVDFLNIGLQLTETLSGLHRCRVIHKDIKPANILIQPETQRDFYSLGVTFYELLTGELPFQFNDPMELVHFQETGEIEDFEIGRRDLCDRLIILIADTFLLTTKPLVQETGLGLAIPGQIVVEKNRGTIHVNSRLGEGTEFVIT</sequence>
<dbReference type="EMBL" id="LATL02000178">
    <property type="protein sequence ID" value="KKD37028.1"/>
    <property type="molecule type" value="Genomic_DNA"/>
</dbReference>
<gene>
    <name evidence="2" type="ORF">WN50_16530</name>
</gene>
<dbReference type="GO" id="GO:0005737">
    <property type="term" value="C:cytoplasm"/>
    <property type="evidence" value="ECO:0007669"/>
    <property type="project" value="TreeGrafter"/>
</dbReference>
<dbReference type="PROSITE" id="PS00108">
    <property type="entry name" value="PROTEIN_KINASE_ST"/>
    <property type="match status" value="1"/>
</dbReference>